<keyword evidence="8 14" id="KW-0378">Hydrolase</keyword>
<keyword evidence="3 14" id="KW-1003">Cell membrane</keyword>
<dbReference type="InterPro" id="IPR000644">
    <property type="entry name" value="CBS_dom"/>
</dbReference>
<dbReference type="Pfam" id="PF00571">
    <property type="entry name" value="CBS"/>
    <property type="match status" value="2"/>
</dbReference>
<evidence type="ECO:0000256" key="4">
    <source>
        <dbReference type="ARBA" id="ARBA00022670"/>
    </source>
</evidence>
<evidence type="ECO:0000256" key="1">
    <source>
        <dbReference type="ARBA" id="ARBA00004651"/>
    </source>
</evidence>
<dbReference type="Gene3D" id="3.10.580.10">
    <property type="entry name" value="CBS-domain"/>
    <property type="match status" value="1"/>
</dbReference>
<feature type="transmembrane region" description="Helical" evidence="14">
    <location>
        <begin position="140"/>
        <end position="164"/>
    </location>
</feature>
<keyword evidence="6 14" id="KW-0479">Metal-binding</keyword>
<feature type="binding site" evidence="16">
    <location>
        <position position="68"/>
    </location>
    <ligand>
        <name>Zn(2+)</name>
        <dbReference type="ChEBI" id="CHEBI:29105"/>
        <note>catalytic</note>
    </ligand>
</feature>
<evidence type="ECO:0000256" key="2">
    <source>
        <dbReference type="ARBA" id="ARBA00007931"/>
    </source>
</evidence>
<evidence type="ECO:0000256" key="10">
    <source>
        <dbReference type="ARBA" id="ARBA00022989"/>
    </source>
</evidence>
<sequence>MFGKKIHLFTLFGFDVGVDLTWILLALLVVWSLATGLFPHYFPGMPSSIYWWMGVGGALGLFVSIVFHEFCHSLVARRFGLPMKGITLFIFGGVAEMSEEPPSAKSEFLMAIAGPISSIVLGGVLYGAGQLGRYAGGPEAVNAVLLYLAFLNAILAGFNMIPAFPLDGGRVLRSILWKVRGDLRWATHIASVLGSAFGTALIVLGVVVFFSGSLVGGIWYFLIGWFIRNASRMSYKQVLIRNALGGEEIGRFMQREPVTVSPTLSIDELVNDYFYRFHHRMFPVTNGEGLVGCVTAKQVRELPREQWSRHNVGELTVPCSKDNTISADADAVEALSMMNRTGNSRLLVVDENHLVGIVTLKDMLRFLSLKIDLEEG</sequence>
<evidence type="ECO:0000313" key="19">
    <source>
        <dbReference type="EMBL" id="MDI6448225.1"/>
    </source>
</evidence>
<dbReference type="GO" id="GO:0046872">
    <property type="term" value="F:metal ion binding"/>
    <property type="evidence" value="ECO:0007669"/>
    <property type="project" value="UniProtKB-UniRule"/>
</dbReference>
<evidence type="ECO:0000256" key="16">
    <source>
        <dbReference type="PIRSR" id="PIRSR006404-2"/>
    </source>
</evidence>
<evidence type="ECO:0000256" key="8">
    <source>
        <dbReference type="ARBA" id="ARBA00022801"/>
    </source>
</evidence>
<dbReference type="RefSeq" id="WP_349243631.1">
    <property type="nucleotide sequence ID" value="NZ_JASCXX010000003.1"/>
</dbReference>
<dbReference type="GO" id="GO:0008237">
    <property type="term" value="F:metallopeptidase activity"/>
    <property type="evidence" value="ECO:0007669"/>
    <property type="project" value="UniProtKB-UniRule"/>
</dbReference>
<feature type="binding site" evidence="16">
    <location>
        <position position="72"/>
    </location>
    <ligand>
        <name>Zn(2+)</name>
        <dbReference type="ChEBI" id="CHEBI:29105"/>
        <note>catalytic</note>
    </ligand>
</feature>
<dbReference type="AlphaFoldDB" id="A0AAW6TUA9"/>
<dbReference type="GO" id="GO:0006508">
    <property type="term" value="P:proteolysis"/>
    <property type="evidence" value="ECO:0007669"/>
    <property type="project" value="UniProtKB-KW"/>
</dbReference>
<dbReference type="SMART" id="SM00116">
    <property type="entry name" value="CBS"/>
    <property type="match status" value="2"/>
</dbReference>
<keyword evidence="10 14" id="KW-1133">Transmembrane helix</keyword>
<keyword evidence="9 14" id="KW-0862">Zinc</keyword>
<feature type="transmembrane region" description="Helical" evidence="14">
    <location>
        <begin position="79"/>
        <end position="96"/>
    </location>
</feature>
<evidence type="ECO:0000256" key="9">
    <source>
        <dbReference type="ARBA" id="ARBA00022833"/>
    </source>
</evidence>
<dbReference type="CDD" id="cd06164">
    <property type="entry name" value="S2P-M50_SpoIVFB_CBS"/>
    <property type="match status" value="1"/>
</dbReference>
<dbReference type="InterPro" id="IPR008915">
    <property type="entry name" value="Peptidase_M50"/>
</dbReference>
<feature type="domain" description="CBS" evidence="18">
    <location>
        <begin position="253"/>
        <end position="309"/>
    </location>
</feature>
<evidence type="ECO:0000256" key="14">
    <source>
        <dbReference type="PIRNR" id="PIRNR006404"/>
    </source>
</evidence>
<evidence type="ECO:0000256" key="12">
    <source>
        <dbReference type="ARBA" id="ARBA00023122"/>
    </source>
</evidence>
<keyword evidence="13 14" id="KW-0472">Membrane</keyword>
<dbReference type="Proteomes" id="UP001431776">
    <property type="component" value="Unassembled WGS sequence"/>
</dbReference>
<evidence type="ECO:0000256" key="11">
    <source>
        <dbReference type="ARBA" id="ARBA00023049"/>
    </source>
</evidence>
<keyword evidence="7" id="KW-0677">Repeat</keyword>
<evidence type="ECO:0000256" key="15">
    <source>
        <dbReference type="PIRSR" id="PIRSR006404-1"/>
    </source>
</evidence>
<keyword evidence="11 14" id="KW-0482">Metalloprotease</keyword>
<protein>
    <recommendedName>
        <fullName evidence="14">Zinc metalloprotease</fullName>
    </recommendedName>
</protein>
<comment type="subcellular location">
    <subcellularLocation>
        <location evidence="1 14">Cell membrane</location>
        <topology evidence="1 14">Multi-pass membrane protein</topology>
    </subcellularLocation>
</comment>
<evidence type="ECO:0000313" key="20">
    <source>
        <dbReference type="Proteomes" id="UP001431776"/>
    </source>
</evidence>
<accession>A0AAW6TUA9</accession>
<gene>
    <name evidence="19" type="ORF">QJ522_04140</name>
</gene>
<feature type="domain" description="CBS" evidence="18">
    <location>
        <begin position="316"/>
        <end position="373"/>
    </location>
</feature>
<dbReference type="InterPro" id="IPR016483">
    <property type="entry name" value="UCP006404_Pept_M50_CBS"/>
</dbReference>
<organism evidence="19 20">
    <name type="scientific">Anaerobaca lacustris</name>
    <dbReference type="NCBI Taxonomy" id="3044600"/>
    <lineage>
        <taxon>Bacteria</taxon>
        <taxon>Pseudomonadati</taxon>
        <taxon>Planctomycetota</taxon>
        <taxon>Phycisphaerae</taxon>
        <taxon>Sedimentisphaerales</taxon>
        <taxon>Anaerobacaceae</taxon>
        <taxon>Anaerobaca</taxon>
    </lineage>
</organism>
<reference evidence="19" key="1">
    <citation type="submission" date="2023-05" db="EMBL/GenBank/DDBJ databases">
        <title>Anaerotaeda fermentans gen. nov., sp. nov., a novel anaerobic planctomycete of the new family within the order Sedimentisphaerales isolated from Taman Peninsula, Russia.</title>
        <authorList>
            <person name="Khomyakova M.A."/>
            <person name="Merkel A.Y."/>
            <person name="Slobodkin A.I."/>
        </authorList>
    </citation>
    <scope>NUCLEOTIDE SEQUENCE</scope>
    <source>
        <strain evidence="19">M17dextr</strain>
    </source>
</reference>
<dbReference type="EMBL" id="JASCXX010000003">
    <property type="protein sequence ID" value="MDI6448225.1"/>
    <property type="molecule type" value="Genomic_DNA"/>
</dbReference>
<evidence type="ECO:0000256" key="7">
    <source>
        <dbReference type="ARBA" id="ARBA00022737"/>
    </source>
</evidence>
<feature type="transmembrane region" description="Helical" evidence="14">
    <location>
        <begin position="209"/>
        <end position="227"/>
    </location>
</feature>
<dbReference type="PANTHER" id="PTHR39188:SF3">
    <property type="entry name" value="STAGE IV SPORULATION PROTEIN FB"/>
    <property type="match status" value="1"/>
</dbReference>
<name>A0AAW6TUA9_9BACT</name>
<proteinExistence type="inferred from homology"/>
<feature type="transmembrane region" description="Helical" evidence="14">
    <location>
        <begin position="49"/>
        <end position="67"/>
    </location>
</feature>
<dbReference type="SUPFAM" id="SSF54631">
    <property type="entry name" value="CBS-domain pair"/>
    <property type="match status" value="1"/>
</dbReference>
<keyword evidence="5 14" id="KW-0812">Transmembrane</keyword>
<keyword evidence="12 17" id="KW-0129">CBS domain</keyword>
<keyword evidence="20" id="KW-1185">Reference proteome</keyword>
<feature type="transmembrane region" description="Helical" evidence="14">
    <location>
        <begin position="20"/>
        <end position="42"/>
    </location>
</feature>
<evidence type="ECO:0000256" key="5">
    <source>
        <dbReference type="ARBA" id="ARBA00022692"/>
    </source>
</evidence>
<dbReference type="GO" id="GO:0005886">
    <property type="term" value="C:plasma membrane"/>
    <property type="evidence" value="ECO:0007669"/>
    <property type="project" value="UniProtKB-SubCell"/>
</dbReference>
<evidence type="ECO:0000256" key="13">
    <source>
        <dbReference type="ARBA" id="ARBA00023136"/>
    </source>
</evidence>
<dbReference type="InterPro" id="IPR046342">
    <property type="entry name" value="CBS_dom_sf"/>
</dbReference>
<feature type="transmembrane region" description="Helical" evidence="14">
    <location>
        <begin position="108"/>
        <end position="128"/>
    </location>
</feature>
<evidence type="ECO:0000259" key="18">
    <source>
        <dbReference type="PROSITE" id="PS51371"/>
    </source>
</evidence>
<comment type="caution">
    <text evidence="19">The sequence shown here is derived from an EMBL/GenBank/DDBJ whole genome shotgun (WGS) entry which is preliminary data.</text>
</comment>
<dbReference type="PIRSF" id="PIRSF006404">
    <property type="entry name" value="UCP006404_Pept_M50_CBS"/>
    <property type="match status" value="1"/>
</dbReference>
<comment type="cofactor">
    <cofactor evidence="14 16">
        <name>Zn(2+)</name>
        <dbReference type="ChEBI" id="CHEBI:29105"/>
    </cofactor>
    <text evidence="14 16">Binds 1 zinc ion per subunit.</text>
</comment>
<evidence type="ECO:0000256" key="3">
    <source>
        <dbReference type="ARBA" id="ARBA00022475"/>
    </source>
</evidence>
<comment type="similarity">
    <text evidence="2 14">Belongs to the peptidase M50B family.</text>
</comment>
<evidence type="ECO:0000256" key="6">
    <source>
        <dbReference type="ARBA" id="ARBA00022723"/>
    </source>
</evidence>
<feature type="active site" evidence="15">
    <location>
        <position position="69"/>
    </location>
</feature>
<feature type="binding site" evidence="16">
    <location>
        <position position="167"/>
    </location>
    <ligand>
        <name>Zn(2+)</name>
        <dbReference type="ChEBI" id="CHEBI:29105"/>
        <note>catalytic</note>
    </ligand>
</feature>
<dbReference type="PROSITE" id="PS51371">
    <property type="entry name" value="CBS"/>
    <property type="match status" value="2"/>
</dbReference>
<keyword evidence="4 14" id="KW-0645">Protease</keyword>
<dbReference type="Pfam" id="PF02163">
    <property type="entry name" value="Peptidase_M50"/>
    <property type="match status" value="2"/>
</dbReference>
<evidence type="ECO:0000256" key="17">
    <source>
        <dbReference type="PROSITE-ProRule" id="PRU00703"/>
    </source>
</evidence>
<dbReference type="PANTHER" id="PTHR39188">
    <property type="entry name" value="MEMBRANE-ASSOCIATED ZINC METALLOPROTEASE M50B"/>
    <property type="match status" value="1"/>
</dbReference>